<evidence type="ECO:0000256" key="3">
    <source>
        <dbReference type="ARBA" id="ARBA00022723"/>
    </source>
</evidence>
<proteinExistence type="inferred from homology"/>
<evidence type="ECO:0000256" key="4">
    <source>
        <dbReference type="ARBA" id="ARBA00023002"/>
    </source>
</evidence>
<evidence type="ECO:0000256" key="2">
    <source>
        <dbReference type="ARBA" id="ARBA00022617"/>
    </source>
</evidence>
<gene>
    <name evidence="9" type="ORF">GCG54_00007206</name>
</gene>
<evidence type="ECO:0000256" key="7">
    <source>
        <dbReference type="PIRSR" id="PIRSR602401-1"/>
    </source>
</evidence>
<feature type="region of interest" description="Disordered" evidence="8">
    <location>
        <begin position="574"/>
        <end position="593"/>
    </location>
</feature>
<evidence type="ECO:0000313" key="10">
    <source>
        <dbReference type="Proteomes" id="UP000613401"/>
    </source>
</evidence>
<dbReference type="InterPro" id="IPR036396">
    <property type="entry name" value="Cyt_P450_sf"/>
</dbReference>
<evidence type="ECO:0000313" key="9">
    <source>
        <dbReference type="EMBL" id="KAF3806954.1"/>
    </source>
</evidence>
<dbReference type="GO" id="GO:0005506">
    <property type="term" value="F:iron ion binding"/>
    <property type="evidence" value="ECO:0007669"/>
    <property type="project" value="InterPro"/>
</dbReference>
<evidence type="ECO:0000256" key="1">
    <source>
        <dbReference type="ARBA" id="ARBA00010617"/>
    </source>
</evidence>
<feature type="binding site" description="axial binding residue" evidence="7">
    <location>
        <position position="428"/>
    </location>
    <ligand>
        <name>heme</name>
        <dbReference type="ChEBI" id="CHEBI:30413"/>
    </ligand>
    <ligandPart>
        <name>Fe</name>
        <dbReference type="ChEBI" id="CHEBI:18248"/>
    </ligandPart>
</feature>
<comment type="caution">
    <text evidence="9">The sequence shown here is derived from an EMBL/GenBank/DDBJ whole genome shotgun (WGS) entry which is preliminary data.</text>
</comment>
<dbReference type="GO" id="GO:0020037">
    <property type="term" value="F:heme binding"/>
    <property type="evidence" value="ECO:0007669"/>
    <property type="project" value="InterPro"/>
</dbReference>
<dbReference type="SUPFAM" id="SSF48264">
    <property type="entry name" value="Cytochrome P450"/>
    <property type="match status" value="1"/>
</dbReference>
<keyword evidence="2 7" id="KW-0349">Heme</keyword>
<evidence type="ECO:0000256" key="8">
    <source>
        <dbReference type="SAM" id="MobiDB-lite"/>
    </source>
</evidence>
<accession>A0A8H4CN90</accession>
<dbReference type="GO" id="GO:0016705">
    <property type="term" value="F:oxidoreductase activity, acting on paired donors, with incorporation or reduction of molecular oxygen"/>
    <property type="evidence" value="ECO:0007669"/>
    <property type="project" value="InterPro"/>
</dbReference>
<dbReference type="RefSeq" id="XP_045266113.1">
    <property type="nucleotide sequence ID" value="XM_045407192.1"/>
</dbReference>
<evidence type="ECO:0000256" key="5">
    <source>
        <dbReference type="ARBA" id="ARBA00023004"/>
    </source>
</evidence>
<reference evidence="9" key="2">
    <citation type="submission" date="2020-03" db="EMBL/GenBank/DDBJ databases">
        <authorList>
            <person name="Fu F.-F."/>
            <person name="Chen J."/>
        </authorList>
    </citation>
    <scope>NUCLEOTIDE SEQUENCE</scope>
    <source>
        <strain evidence="9">Lc1</strain>
    </source>
</reference>
<sequence length="876" mass="94751">MTDAIPIPLAKGGITWLGGNNMLQFLSNSSNPWPFFKKLAEDPDHSEIFKAKVGPKTVVFITGHKLVEEVCNEKRFRKQVTDPIKEIQKSVHIALFTAFHNSPEWPVHHNIIEPKLRKESVKDLFGDFLNTTNELFDIWRDLGPGAELEILIQLDRLNLEATTLSLFGKKLNGLKKSHPMLKGMDDSTGEAVQRPTRKYMPWKMPFYIGKLTKSTEVMRTYAQDLIDHRRNNPTDRRDLLSAMLNDTGKDEDDKDAIPRKLHNDSKMDSEVVDEIVSMPIGSSTAPCAISCGIYHLAQHPEIMAAARKELDAVVGDYELTYENVAQLKYIEGIVRESLRLSFAAPGFNIEPKHVKNKDTGPIILAGNHGNYQIPYNQPMIVVLAGANRDEAVFGKDGDKFMPERMVGEKYDALPAGVKKYYGNGLRECIGKHYAWLWQMVVMAKLIKEFDFALADPNYKLHHYGWFNERPVDFWVKITPRQSAKKYSLHTTLRQSNLVLSIVGSKEGSRRERSAEHATAGVDIERAEPRRRIGVVADIVAQGSLDRDLLAPDALELKVDGQILGDGVTAAVPGSVADRVPGETGRGEEGINRGGANGQVVDLCTGVDHAGPGAQLAVIEGDVLHLDGGGSDEVADGGAETVILHGGHLDEFALVLGVVDGAEDGVAGEGAVPVLGGLVEPDALDGRADLAPLEEVLADVRPGGVPLGSAVERRHAEDAEIVDPRRAAGSVQVGREALLHTRVAGEVERVVDAHLALHDLGVAAVRELRGERLGLLRRGAVGVVVEGVDGDVAFALAEEGGASPVVDGVGAEDPEVLGALVEDDLDGLVGVGVDEVGRDLVAAAVVVVQRDVDGRDRGERGVGQGRHGEGLGAHPVG</sequence>
<organism evidence="9 10">
    <name type="scientific">Colletotrichum gloeosporioides</name>
    <name type="common">Anthracnose fungus</name>
    <name type="synonym">Glomerella cingulata</name>
    <dbReference type="NCBI Taxonomy" id="474922"/>
    <lineage>
        <taxon>Eukaryota</taxon>
        <taxon>Fungi</taxon>
        <taxon>Dikarya</taxon>
        <taxon>Ascomycota</taxon>
        <taxon>Pezizomycotina</taxon>
        <taxon>Sordariomycetes</taxon>
        <taxon>Hypocreomycetidae</taxon>
        <taxon>Glomerellales</taxon>
        <taxon>Glomerellaceae</taxon>
        <taxon>Colletotrichum</taxon>
        <taxon>Colletotrichum gloeosporioides species complex</taxon>
    </lineage>
</organism>
<dbReference type="InterPro" id="IPR001128">
    <property type="entry name" value="Cyt_P450"/>
</dbReference>
<dbReference type="EMBL" id="WVTB01000032">
    <property type="protein sequence ID" value="KAF3806954.1"/>
    <property type="molecule type" value="Genomic_DNA"/>
</dbReference>
<dbReference type="AlphaFoldDB" id="A0A8H4CN90"/>
<dbReference type="GO" id="GO:0004497">
    <property type="term" value="F:monooxygenase activity"/>
    <property type="evidence" value="ECO:0007669"/>
    <property type="project" value="UniProtKB-KW"/>
</dbReference>
<comment type="cofactor">
    <cofactor evidence="7">
        <name>heme</name>
        <dbReference type="ChEBI" id="CHEBI:30413"/>
    </cofactor>
</comment>
<keyword evidence="3 7" id="KW-0479">Metal-binding</keyword>
<dbReference type="PANTHER" id="PTHR24291">
    <property type="entry name" value="CYTOCHROME P450 FAMILY 4"/>
    <property type="match status" value="1"/>
</dbReference>
<dbReference type="Gene3D" id="1.10.630.10">
    <property type="entry name" value="Cytochrome P450"/>
    <property type="match status" value="1"/>
</dbReference>
<keyword evidence="4" id="KW-0560">Oxidoreductase</keyword>
<keyword evidence="5 7" id="KW-0408">Iron</keyword>
<feature type="region of interest" description="Disordered" evidence="8">
    <location>
        <begin position="855"/>
        <end position="876"/>
    </location>
</feature>
<keyword evidence="10" id="KW-1185">Reference proteome</keyword>
<dbReference type="PANTHER" id="PTHR24291:SF50">
    <property type="entry name" value="BIFUNCTIONAL ALBAFLAVENONE MONOOXYGENASE_TERPENE SYNTHASE"/>
    <property type="match status" value="1"/>
</dbReference>
<dbReference type="InterPro" id="IPR002401">
    <property type="entry name" value="Cyt_P450_E_grp-I"/>
</dbReference>
<dbReference type="Pfam" id="PF00067">
    <property type="entry name" value="p450"/>
    <property type="match status" value="1"/>
</dbReference>
<reference evidence="9" key="1">
    <citation type="journal article" date="2020" name="Phytopathology">
        <title>Genome sequence and comparative analysis of Colletotrichum gloeosporioides isolated from Liriodendron leaves.</title>
        <authorList>
            <person name="Fu F.F."/>
            <person name="Hao Z."/>
            <person name="Wang P."/>
            <person name="Lu Y."/>
            <person name="Xue L.J."/>
            <person name="Wei G."/>
            <person name="Tian Y."/>
            <person name="Baishi H."/>
            <person name="Xu H."/>
            <person name="Shi J."/>
            <person name="Cheng T."/>
            <person name="Wang G."/>
            <person name="Yi Y."/>
            <person name="Chen J."/>
        </authorList>
    </citation>
    <scope>NUCLEOTIDE SEQUENCE</scope>
    <source>
        <strain evidence="9">Lc1</strain>
    </source>
</reference>
<dbReference type="GeneID" id="69014351"/>
<dbReference type="Proteomes" id="UP000613401">
    <property type="component" value="Unassembled WGS sequence"/>
</dbReference>
<protein>
    <submittedName>
        <fullName evidence="9">Bifunctional cytochrome P450</fullName>
    </submittedName>
</protein>
<keyword evidence="6" id="KW-0503">Monooxygenase</keyword>
<evidence type="ECO:0000256" key="6">
    <source>
        <dbReference type="ARBA" id="ARBA00023033"/>
    </source>
</evidence>
<dbReference type="InterPro" id="IPR050196">
    <property type="entry name" value="Cytochrome_P450_Monoox"/>
</dbReference>
<dbReference type="PRINTS" id="PR00463">
    <property type="entry name" value="EP450I"/>
</dbReference>
<comment type="similarity">
    <text evidence="1">Belongs to the cytochrome P450 family.</text>
</comment>
<name>A0A8H4CN90_COLGL</name>